<accession>A0A6J5ZRV9</accession>
<dbReference type="PANTHER" id="PTHR43110:SF1">
    <property type="entry name" value="THIOL PEROXIDASE"/>
    <property type="match status" value="1"/>
</dbReference>
<proteinExistence type="predicted"/>
<keyword evidence="1" id="KW-0676">Redox-active center</keyword>
<gene>
    <name evidence="3" type="ORF">UFOPK3522_00925</name>
</gene>
<dbReference type="Pfam" id="PF00578">
    <property type="entry name" value="AhpC-TSA"/>
    <property type="match status" value="1"/>
</dbReference>
<reference evidence="3" key="1">
    <citation type="submission" date="2020-05" db="EMBL/GenBank/DDBJ databases">
        <authorList>
            <person name="Chiriac C."/>
            <person name="Salcher M."/>
            <person name="Ghai R."/>
            <person name="Kavagutti S V."/>
        </authorList>
    </citation>
    <scope>NUCLEOTIDE SEQUENCE</scope>
</reference>
<dbReference type="AlphaFoldDB" id="A0A6J5ZRV9"/>
<organism evidence="3">
    <name type="scientific">freshwater metagenome</name>
    <dbReference type="NCBI Taxonomy" id="449393"/>
    <lineage>
        <taxon>unclassified sequences</taxon>
        <taxon>metagenomes</taxon>
        <taxon>ecological metagenomes</taxon>
    </lineage>
</organism>
<evidence type="ECO:0000313" key="3">
    <source>
        <dbReference type="EMBL" id="CAB4344208.1"/>
    </source>
</evidence>
<evidence type="ECO:0000259" key="2">
    <source>
        <dbReference type="PROSITE" id="PS51352"/>
    </source>
</evidence>
<protein>
    <submittedName>
        <fullName evidence="3">Unannotated protein</fullName>
    </submittedName>
</protein>
<sequence>MSIIAPGTKVPPFSLAREDGSKFTDADLAGKTTILVFYPFAFSPVCTSQLQIYTEALPEITIDGAVMYAVSTDPSFSQIAFREQLGVPIEQLSDFEPKGAAAKSFGAYFEPAGMTNRAIVIVGPDGCVSWSHLADSPGDLPGVNLIIDALAADQASPTAV</sequence>
<name>A0A6J5ZRV9_9ZZZZ</name>
<evidence type="ECO:0000256" key="1">
    <source>
        <dbReference type="ARBA" id="ARBA00023284"/>
    </source>
</evidence>
<feature type="domain" description="Thioredoxin" evidence="2">
    <location>
        <begin position="4"/>
        <end position="155"/>
    </location>
</feature>
<dbReference type="InterPro" id="IPR013766">
    <property type="entry name" value="Thioredoxin_domain"/>
</dbReference>
<dbReference type="Gene3D" id="3.40.30.10">
    <property type="entry name" value="Glutaredoxin"/>
    <property type="match status" value="1"/>
</dbReference>
<dbReference type="GO" id="GO:0016491">
    <property type="term" value="F:oxidoreductase activity"/>
    <property type="evidence" value="ECO:0007669"/>
    <property type="project" value="InterPro"/>
</dbReference>
<dbReference type="PROSITE" id="PS51352">
    <property type="entry name" value="THIOREDOXIN_2"/>
    <property type="match status" value="1"/>
</dbReference>
<dbReference type="PANTHER" id="PTHR43110">
    <property type="entry name" value="THIOL PEROXIDASE"/>
    <property type="match status" value="1"/>
</dbReference>
<dbReference type="GO" id="GO:0016209">
    <property type="term" value="F:antioxidant activity"/>
    <property type="evidence" value="ECO:0007669"/>
    <property type="project" value="InterPro"/>
</dbReference>
<dbReference type="InterPro" id="IPR036249">
    <property type="entry name" value="Thioredoxin-like_sf"/>
</dbReference>
<dbReference type="EMBL" id="CAESAO010000073">
    <property type="protein sequence ID" value="CAB4344208.1"/>
    <property type="molecule type" value="Genomic_DNA"/>
</dbReference>
<dbReference type="InterPro" id="IPR050455">
    <property type="entry name" value="Tpx_Peroxidase_subfamily"/>
</dbReference>
<dbReference type="InterPro" id="IPR000866">
    <property type="entry name" value="AhpC/TSA"/>
</dbReference>
<dbReference type="SUPFAM" id="SSF52833">
    <property type="entry name" value="Thioredoxin-like"/>
    <property type="match status" value="1"/>
</dbReference>